<evidence type="ECO:0000256" key="9">
    <source>
        <dbReference type="ARBA" id="ARBA00022840"/>
    </source>
</evidence>
<dbReference type="KEGG" id="ave:Arcve_0599"/>
<dbReference type="UniPathway" id="UPA00057">
    <property type="reaction ID" value="UER00098"/>
</dbReference>
<comment type="pathway">
    <text evidence="13 14">Isoprenoid biosynthesis; isopentenyl diphosphate biosynthesis via mevalonate pathway; isopentenyl diphosphate from (R)-mevalonate: step 1/3.</text>
</comment>
<evidence type="ECO:0000256" key="8">
    <source>
        <dbReference type="ARBA" id="ARBA00022777"/>
    </source>
</evidence>
<dbReference type="InterPro" id="IPR036554">
    <property type="entry name" value="GHMP_kinase_C_sf"/>
</dbReference>
<organism evidence="17 18">
    <name type="scientific">Archaeoglobus veneficus (strain DSM 11195 / SNP6)</name>
    <dbReference type="NCBI Taxonomy" id="693661"/>
    <lineage>
        <taxon>Archaea</taxon>
        <taxon>Methanobacteriati</taxon>
        <taxon>Methanobacteriota</taxon>
        <taxon>Archaeoglobi</taxon>
        <taxon>Archaeoglobales</taxon>
        <taxon>Archaeoglobaceae</taxon>
        <taxon>Archaeoglobus</taxon>
    </lineage>
</organism>
<dbReference type="EC" id="2.7.1.36" evidence="3 14"/>
<feature type="active site" description="Proton acceptor" evidence="14">
    <location>
        <position position="137"/>
    </location>
</feature>
<comment type="catalytic activity">
    <reaction evidence="14">
        <text>(R)-mevalonate + ATP = (R)-5-phosphomevalonate + ADP + H(+)</text>
        <dbReference type="Rhea" id="RHEA:17065"/>
        <dbReference type="ChEBI" id="CHEBI:15378"/>
        <dbReference type="ChEBI" id="CHEBI:30616"/>
        <dbReference type="ChEBI" id="CHEBI:36464"/>
        <dbReference type="ChEBI" id="CHEBI:58146"/>
        <dbReference type="ChEBI" id="CHEBI:456216"/>
        <dbReference type="EC" id="2.7.1.36"/>
    </reaction>
</comment>
<evidence type="ECO:0000256" key="1">
    <source>
        <dbReference type="ARBA" id="ARBA00004496"/>
    </source>
</evidence>
<feature type="domain" description="GHMP kinase N-terminal" evidence="15">
    <location>
        <begin position="60"/>
        <end position="145"/>
    </location>
</feature>
<evidence type="ECO:0000256" key="4">
    <source>
        <dbReference type="ARBA" id="ARBA00022490"/>
    </source>
</evidence>
<evidence type="ECO:0000256" key="5">
    <source>
        <dbReference type="ARBA" id="ARBA00022516"/>
    </source>
</evidence>
<keyword evidence="6 14" id="KW-0808">Transferase</keyword>
<evidence type="ECO:0000256" key="3">
    <source>
        <dbReference type="ARBA" id="ARBA00012103"/>
    </source>
</evidence>
<evidence type="ECO:0000256" key="13">
    <source>
        <dbReference type="ARBA" id="ARBA00029438"/>
    </source>
</evidence>
<comment type="similarity">
    <text evidence="2 14">Belongs to the GHMP kinase family. Mevalonate kinase subfamily.</text>
</comment>
<protein>
    <recommendedName>
        <fullName evidence="3 14">Mevalonate kinase</fullName>
        <shortName evidence="14">MK</shortName>
        <shortName evidence="14">MVK</shortName>
        <ecNumber evidence="3 14">2.7.1.36</ecNumber>
    </recommendedName>
</protein>
<dbReference type="GO" id="GO:0005829">
    <property type="term" value="C:cytosol"/>
    <property type="evidence" value="ECO:0007669"/>
    <property type="project" value="TreeGrafter"/>
</dbReference>
<comment type="cofactor">
    <cofactor evidence="14">
        <name>Mg(2+)</name>
        <dbReference type="ChEBI" id="CHEBI:18420"/>
    </cofactor>
</comment>
<keyword evidence="8 14" id="KW-0418">Kinase</keyword>
<dbReference type="InterPro" id="IPR014721">
    <property type="entry name" value="Ribsml_uS5_D2-typ_fold_subgr"/>
</dbReference>
<dbReference type="HAMAP" id="MF_00217">
    <property type="entry name" value="Mevalonate_kinase"/>
    <property type="match status" value="1"/>
</dbReference>
<dbReference type="PRINTS" id="PR00959">
    <property type="entry name" value="MEVGALKINASE"/>
</dbReference>
<feature type="binding site" evidence="14">
    <location>
        <begin position="86"/>
        <end position="96"/>
    </location>
    <ligand>
        <name>ATP</name>
        <dbReference type="ChEBI" id="CHEBI:30616"/>
    </ligand>
</feature>
<evidence type="ECO:0000259" key="15">
    <source>
        <dbReference type="Pfam" id="PF00288"/>
    </source>
</evidence>
<dbReference type="PROSITE" id="PS00627">
    <property type="entry name" value="GHMP_KINASES_ATP"/>
    <property type="match status" value="1"/>
</dbReference>
<keyword evidence="11 14" id="KW-0443">Lipid metabolism</keyword>
<dbReference type="OrthoDB" id="19001at2157"/>
<dbReference type="Gene3D" id="3.30.230.10">
    <property type="match status" value="1"/>
</dbReference>
<dbReference type="EMBL" id="CP002588">
    <property type="protein sequence ID" value="AEA46620.1"/>
    <property type="molecule type" value="Genomic_DNA"/>
</dbReference>
<dbReference type="GO" id="GO:0019287">
    <property type="term" value="P:isopentenyl diphosphate biosynthetic process, mevalonate pathway"/>
    <property type="evidence" value="ECO:0007669"/>
    <property type="project" value="UniProtKB-UniRule"/>
</dbReference>
<dbReference type="SUPFAM" id="SSF54211">
    <property type="entry name" value="Ribosomal protein S5 domain 2-like"/>
    <property type="match status" value="1"/>
</dbReference>
<gene>
    <name evidence="14" type="primary">mvk</name>
    <name evidence="17" type="ordered locus">Arcve_0599</name>
</gene>
<evidence type="ECO:0000256" key="11">
    <source>
        <dbReference type="ARBA" id="ARBA00023098"/>
    </source>
</evidence>
<dbReference type="AlphaFoldDB" id="F2KQQ8"/>
<dbReference type="RefSeq" id="WP_013683294.1">
    <property type="nucleotide sequence ID" value="NC_015320.1"/>
</dbReference>
<sequence length="290" mass="31016">MKASAPGKVILFGEHAVVYGRHAVVTAINLRCYAEALKSSTFRIESPIATTSLDFEKHPYVSYAIKRFMEVKPIDGVKIKIESEIPIASGLGSSAAVTVAVLKALDAEFDAGLSDEELFELARKVELDVQGRGSGTDPFVSTYGGAWLIPERKPLDLGEFRMLIVNSGEESITSEMVAKVARLRDELGDVVERIFDVIDTISLKAFAGEGEISRLMAVNQCMLKAIGVSTKRIDEIVEELEGLGIAAKITGAGGGGSVVGVGSDEALQRAAKLFSGIIVEPEREGARVED</sequence>
<keyword evidence="7 14" id="KW-0547">Nucleotide-binding</keyword>
<evidence type="ECO:0000256" key="10">
    <source>
        <dbReference type="ARBA" id="ARBA00022842"/>
    </source>
</evidence>
<dbReference type="GeneID" id="10393695"/>
<dbReference type="STRING" id="693661.Arcve_0599"/>
<dbReference type="PANTHER" id="PTHR43290">
    <property type="entry name" value="MEVALONATE KINASE"/>
    <property type="match status" value="1"/>
</dbReference>
<dbReference type="InterPro" id="IPR020568">
    <property type="entry name" value="Ribosomal_Su5_D2-typ_SF"/>
</dbReference>
<evidence type="ECO:0000256" key="12">
    <source>
        <dbReference type="ARBA" id="ARBA00023229"/>
    </source>
</evidence>
<dbReference type="InterPro" id="IPR006203">
    <property type="entry name" value="GHMP_knse_ATP-bd_CS"/>
</dbReference>
<keyword evidence="9 14" id="KW-0067">ATP-binding</keyword>
<accession>F2KQQ8</accession>
<keyword evidence="5 14" id="KW-0444">Lipid biosynthesis</keyword>
<dbReference type="PANTHER" id="PTHR43290:SF2">
    <property type="entry name" value="MEVALONATE KINASE"/>
    <property type="match status" value="1"/>
</dbReference>
<name>F2KQQ8_ARCVS</name>
<dbReference type="GO" id="GO:0005524">
    <property type="term" value="F:ATP binding"/>
    <property type="evidence" value="ECO:0007669"/>
    <property type="project" value="UniProtKB-UniRule"/>
</dbReference>
<dbReference type="HOGENOM" id="CLU_017814_0_0_2"/>
<comment type="subcellular location">
    <subcellularLocation>
        <location evidence="1 14">Cytoplasm</location>
    </subcellularLocation>
</comment>
<comment type="subunit">
    <text evidence="14">Homodimer.</text>
</comment>
<keyword evidence="18" id="KW-1185">Reference proteome</keyword>
<evidence type="ECO:0000313" key="17">
    <source>
        <dbReference type="EMBL" id="AEA46620.1"/>
    </source>
</evidence>
<dbReference type="Pfam" id="PF08544">
    <property type="entry name" value="GHMP_kinases_C"/>
    <property type="match status" value="1"/>
</dbReference>
<evidence type="ECO:0000256" key="7">
    <source>
        <dbReference type="ARBA" id="ARBA00022741"/>
    </source>
</evidence>
<dbReference type="GO" id="GO:0004496">
    <property type="term" value="F:mevalonate kinase activity"/>
    <property type="evidence" value="ECO:0007669"/>
    <property type="project" value="UniProtKB-UniRule"/>
</dbReference>
<evidence type="ECO:0000256" key="2">
    <source>
        <dbReference type="ARBA" id="ARBA00006495"/>
    </source>
</evidence>
<proteinExistence type="inferred from homology"/>
<evidence type="ECO:0000256" key="14">
    <source>
        <dbReference type="HAMAP-Rule" id="MF_00217"/>
    </source>
</evidence>
<dbReference type="InterPro" id="IPR013750">
    <property type="entry name" value="GHMP_kinase_C_dom"/>
</dbReference>
<dbReference type="Proteomes" id="UP000008136">
    <property type="component" value="Chromosome"/>
</dbReference>
<feature type="domain" description="GHMP kinase C-terminal" evidence="16">
    <location>
        <begin position="210"/>
        <end position="270"/>
    </location>
</feature>
<dbReference type="eggNOG" id="arCOG01028">
    <property type="taxonomic scope" value="Archaea"/>
</dbReference>
<dbReference type="Gene3D" id="3.30.70.890">
    <property type="entry name" value="GHMP kinase, C-terminal domain"/>
    <property type="match status" value="1"/>
</dbReference>
<evidence type="ECO:0000259" key="16">
    <source>
        <dbReference type="Pfam" id="PF08544"/>
    </source>
</evidence>
<keyword evidence="12 14" id="KW-0414">Isoprene biosynthesis</keyword>
<dbReference type="InterPro" id="IPR006205">
    <property type="entry name" value="Mev_gal_kin"/>
</dbReference>
<dbReference type="Pfam" id="PF00288">
    <property type="entry name" value="GHMP_kinases_N"/>
    <property type="match status" value="1"/>
</dbReference>
<keyword evidence="10 14" id="KW-0460">Magnesium</keyword>
<comment type="function">
    <text evidence="14">Catalyzes the phosphorylation of (R)-mevalonate (MVA) to (R)-mevalonate 5-phosphate (MVAP). Functions in the mevalonate (MVA) pathway leading to isopentenyl diphosphate (IPP), a key precursor for the biosynthesis of isoprenoid compounds such as archaeal membrane lipids.</text>
</comment>
<dbReference type="NCBIfam" id="TIGR00549">
    <property type="entry name" value="mevalon_kin"/>
    <property type="match status" value="1"/>
</dbReference>
<dbReference type="GO" id="GO:0000287">
    <property type="term" value="F:magnesium ion binding"/>
    <property type="evidence" value="ECO:0007669"/>
    <property type="project" value="UniProtKB-UniRule"/>
</dbReference>
<keyword evidence="4 14" id="KW-0963">Cytoplasm</keyword>
<dbReference type="InterPro" id="IPR006204">
    <property type="entry name" value="GHMP_kinase_N_dom"/>
</dbReference>
<dbReference type="SUPFAM" id="SSF55060">
    <property type="entry name" value="GHMP Kinase, C-terminal domain"/>
    <property type="match status" value="1"/>
</dbReference>
<evidence type="ECO:0000313" key="18">
    <source>
        <dbReference type="Proteomes" id="UP000008136"/>
    </source>
</evidence>
<dbReference type="InterPro" id="IPR022937">
    <property type="entry name" value="Mevalonate_kinase_arc"/>
</dbReference>
<reference evidence="17 18" key="1">
    <citation type="submission" date="2011-03" db="EMBL/GenBank/DDBJ databases">
        <title>The complete genome of Archaeoglobus veneficus SNP6.</title>
        <authorList>
            <consortium name="US DOE Joint Genome Institute (JGI-PGF)"/>
            <person name="Lucas S."/>
            <person name="Copeland A."/>
            <person name="Lapidus A."/>
            <person name="Bruce D."/>
            <person name="Goodwin L."/>
            <person name="Pitluck S."/>
            <person name="Kyrpides N."/>
            <person name="Mavromatis K."/>
            <person name="Pagani I."/>
            <person name="Ivanova N."/>
            <person name="Mikhailova N."/>
            <person name="Lu M."/>
            <person name="Detter J.C."/>
            <person name="Tapia R."/>
            <person name="Han C."/>
            <person name="Land M."/>
            <person name="Hauser L."/>
            <person name="Markowitz V."/>
            <person name="Cheng J.-F."/>
            <person name="Hugenholtz P."/>
            <person name="Woyke T."/>
            <person name="Wu D."/>
            <person name="Spring S."/>
            <person name="Brambilla E."/>
            <person name="Klenk H.-P."/>
            <person name="Eisen J.A."/>
        </authorList>
    </citation>
    <scope>NUCLEOTIDE SEQUENCE [LARGE SCALE GENOMIC DNA]</scope>
    <source>
        <strain>SNP6</strain>
    </source>
</reference>
<evidence type="ECO:0000256" key="6">
    <source>
        <dbReference type="ARBA" id="ARBA00022679"/>
    </source>
</evidence>